<keyword evidence="1" id="KW-0812">Transmembrane</keyword>
<reference evidence="2" key="1">
    <citation type="journal article" date="2019" name="Philos. Trans. R. Soc. Lond., B, Biol. Sci.">
        <title>Targeted metagenomic recovery of four divergent viruses reveals shared and distinctive characteristics of giant viruses of marine eukaryotes.</title>
        <authorList>
            <person name="Needham D.M."/>
            <person name="Poirier C."/>
            <person name="Hehenberger E."/>
            <person name="Jimenez V."/>
            <person name="Swalwell J.E."/>
            <person name="Santoro A.E."/>
            <person name="Worden A.Z."/>
        </authorList>
    </citation>
    <scope>NUCLEOTIDE SEQUENCE</scope>
    <source>
        <strain evidence="2">MPacV-611</strain>
    </source>
</reference>
<dbReference type="SUPFAM" id="SSF51905">
    <property type="entry name" value="FAD/NAD(P)-binding domain"/>
    <property type="match status" value="1"/>
</dbReference>
<name>A0A5J6VM19_9VIRU</name>
<evidence type="ECO:0000256" key="1">
    <source>
        <dbReference type="SAM" id="Phobius"/>
    </source>
</evidence>
<keyword evidence="1" id="KW-0472">Membrane</keyword>
<evidence type="ECO:0000313" key="2">
    <source>
        <dbReference type="EMBL" id="QFG74521.1"/>
    </source>
</evidence>
<organism evidence="2">
    <name type="scientific">Megaviridae environmental sample</name>
    <dbReference type="NCBI Taxonomy" id="1737588"/>
    <lineage>
        <taxon>Viruses</taxon>
        <taxon>Varidnaviria</taxon>
        <taxon>Bamfordvirae</taxon>
        <taxon>Nucleocytoviricota</taxon>
        <taxon>Megaviricetes</taxon>
        <taxon>Imitervirales</taxon>
        <taxon>Mimiviridae</taxon>
        <taxon>environmental samples</taxon>
    </lineage>
</organism>
<keyword evidence="1" id="KW-1133">Transmembrane helix</keyword>
<sequence>MSNVKKKINYLYQHLFNMKTHPFFSDMYSVEKNALDFYQYQKSTFVKKISYKETNIPESIKKEIVYNTISDETLKDFYKETKNSDNLKKILKIVSQISTYYLKTNISNEKMLLDKIKKEDKLNILIIGAGPIGLYLAIYLNIYYNTSNGFNYKPKVNVVVYDNRIYKPGFRQPYNRHRVFSTSSKFLSIALTKIYSMYKSEFVTINIYVLEYLLYVKALYDYNIPIIYEDYDWNDYKKIIDQGNFKVVFDCTGGRLNTDVFDNPDNTWLKNLILVDEKLNKKLKIIRKKNRVHLIDINEEPFKKNFYYGSLNIYKDDEYLTYLTKFDIDIANNHDLKLINGIKKNKYSLNSIKKIIHNIKDDTSRNYLYNLNIFNHEKYEKYIYDFDVWAVYIRHIIQPSEVFTVNNKEILYINAGDSVFHSHFTIGSGLNRTLNFAVKCANYLIDLK</sequence>
<dbReference type="EMBL" id="MN448289">
    <property type="protein sequence ID" value="QFG74521.1"/>
    <property type="molecule type" value="Genomic_DNA"/>
</dbReference>
<feature type="transmembrane region" description="Helical" evidence="1">
    <location>
        <begin position="122"/>
        <end position="144"/>
    </location>
</feature>
<protein>
    <submittedName>
        <fullName evidence="2">Uncharacterized protein</fullName>
    </submittedName>
</protein>
<proteinExistence type="predicted"/>
<dbReference type="InterPro" id="IPR036188">
    <property type="entry name" value="FAD/NAD-bd_sf"/>
</dbReference>
<accession>A0A5J6VM19</accession>